<dbReference type="EMBL" id="UINC01004258">
    <property type="protein sequence ID" value="SVA13008.1"/>
    <property type="molecule type" value="Genomic_DNA"/>
</dbReference>
<dbReference type="InterPro" id="IPR050336">
    <property type="entry name" value="Chromosome_partition/occlusion"/>
</dbReference>
<dbReference type="GO" id="GO:0007059">
    <property type="term" value="P:chromosome segregation"/>
    <property type="evidence" value="ECO:0007669"/>
    <property type="project" value="UniProtKB-KW"/>
</dbReference>
<sequence>MRHDEHYVDSLATKGGRPIGRIVPIEEVDPNPDQPRQVMGDLTELMASVEEKGIIEPLIVRTRNSRYQIIAGERRYQAAVRVGLKEVPVVVREIDDAEVMELALVENIQRKDLTAFEEAEALDSLVDQYNHTHEILAKRLGKSRTSITESLALNKMPDDVKNLCRLADINSKSLLLQVVREKDENKMTALIERITRAGGITREEARRQFGKPKSGRAQPFVFQHRDTEGKFQLKLQFKKSKVSREELIVTLEA</sequence>
<dbReference type="GO" id="GO:0045881">
    <property type="term" value="P:positive regulation of sporulation resulting in formation of a cellular spore"/>
    <property type="evidence" value="ECO:0007669"/>
    <property type="project" value="TreeGrafter"/>
</dbReference>
<reference evidence="3" key="1">
    <citation type="submission" date="2018-05" db="EMBL/GenBank/DDBJ databases">
        <authorList>
            <person name="Lanie J.A."/>
            <person name="Ng W.-L."/>
            <person name="Kazmierczak K.M."/>
            <person name="Andrzejewski T.M."/>
            <person name="Davidsen T.M."/>
            <person name="Wayne K.J."/>
            <person name="Tettelin H."/>
            <person name="Glass J.I."/>
            <person name="Rusch D."/>
            <person name="Podicherti R."/>
            <person name="Tsui H.-C.T."/>
            <person name="Winkler M.E."/>
        </authorList>
    </citation>
    <scope>NUCLEOTIDE SEQUENCE</scope>
</reference>
<organism evidence="3">
    <name type="scientific">marine metagenome</name>
    <dbReference type="NCBI Taxonomy" id="408172"/>
    <lineage>
        <taxon>unclassified sequences</taxon>
        <taxon>metagenomes</taxon>
        <taxon>ecological metagenomes</taxon>
    </lineage>
</organism>
<dbReference type="Pfam" id="PF02195">
    <property type="entry name" value="ParB_N"/>
    <property type="match status" value="1"/>
</dbReference>
<gene>
    <name evidence="3" type="ORF">METZ01_LOCUS65862</name>
</gene>
<dbReference type="NCBIfam" id="TIGR00180">
    <property type="entry name" value="parB_part"/>
    <property type="match status" value="1"/>
</dbReference>
<dbReference type="AlphaFoldDB" id="A0A381TBN0"/>
<dbReference type="InterPro" id="IPR036086">
    <property type="entry name" value="ParB/Sulfiredoxin_sf"/>
</dbReference>
<dbReference type="PANTHER" id="PTHR33375">
    <property type="entry name" value="CHROMOSOME-PARTITIONING PROTEIN PARB-RELATED"/>
    <property type="match status" value="1"/>
</dbReference>
<dbReference type="InterPro" id="IPR003115">
    <property type="entry name" value="ParB_N"/>
</dbReference>
<dbReference type="InterPro" id="IPR004437">
    <property type="entry name" value="ParB/RepB/Spo0J"/>
</dbReference>
<dbReference type="InterPro" id="IPR041468">
    <property type="entry name" value="HTH_ParB/Spo0J"/>
</dbReference>
<feature type="non-terminal residue" evidence="3">
    <location>
        <position position="253"/>
    </location>
</feature>
<evidence type="ECO:0000313" key="3">
    <source>
        <dbReference type="EMBL" id="SVA13008.1"/>
    </source>
</evidence>
<accession>A0A381TBN0</accession>
<dbReference type="Gene3D" id="1.10.10.2830">
    <property type="match status" value="1"/>
</dbReference>
<dbReference type="SMART" id="SM00470">
    <property type="entry name" value="ParB"/>
    <property type="match status" value="1"/>
</dbReference>
<evidence type="ECO:0000259" key="2">
    <source>
        <dbReference type="SMART" id="SM00470"/>
    </source>
</evidence>
<dbReference type="PANTHER" id="PTHR33375:SF1">
    <property type="entry name" value="CHROMOSOME-PARTITIONING PROTEIN PARB-RELATED"/>
    <property type="match status" value="1"/>
</dbReference>
<dbReference type="CDD" id="cd16393">
    <property type="entry name" value="SPO0J_N"/>
    <property type="match status" value="1"/>
</dbReference>
<name>A0A381TBN0_9ZZZZ</name>
<dbReference type="Pfam" id="PF17762">
    <property type="entry name" value="HTH_ParB"/>
    <property type="match status" value="1"/>
</dbReference>
<keyword evidence="1" id="KW-0159">Chromosome partition</keyword>
<dbReference type="Gene3D" id="3.90.1530.30">
    <property type="match status" value="1"/>
</dbReference>
<evidence type="ECO:0000256" key="1">
    <source>
        <dbReference type="ARBA" id="ARBA00022829"/>
    </source>
</evidence>
<proteinExistence type="predicted"/>
<dbReference type="SUPFAM" id="SSF110849">
    <property type="entry name" value="ParB/Sulfiredoxin"/>
    <property type="match status" value="1"/>
</dbReference>
<protein>
    <recommendedName>
        <fullName evidence="2">ParB-like N-terminal domain-containing protein</fullName>
    </recommendedName>
</protein>
<dbReference type="GO" id="GO:0005694">
    <property type="term" value="C:chromosome"/>
    <property type="evidence" value="ECO:0007669"/>
    <property type="project" value="TreeGrafter"/>
</dbReference>
<feature type="domain" description="ParB-like N-terminal" evidence="2">
    <location>
        <begin position="21"/>
        <end position="108"/>
    </location>
</feature>
<dbReference type="GO" id="GO:0003677">
    <property type="term" value="F:DNA binding"/>
    <property type="evidence" value="ECO:0007669"/>
    <property type="project" value="InterPro"/>
</dbReference>